<organism evidence="1">
    <name type="scientific">Campylobacter jejuni</name>
    <dbReference type="NCBI Taxonomy" id="197"/>
    <lineage>
        <taxon>Bacteria</taxon>
        <taxon>Pseudomonadati</taxon>
        <taxon>Campylobacterota</taxon>
        <taxon>Epsilonproteobacteria</taxon>
        <taxon>Campylobacterales</taxon>
        <taxon>Campylobacteraceae</taxon>
        <taxon>Campylobacter</taxon>
    </lineage>
</organism>
<dbReference type="InterPro" id="IPR039421">
    <property type="entry name" value="Type_1_exporter"/>
</dbReference>
<dbReference type="Gene3D" id="3.40.50.300">
    <property type="entry name" value="P-loop containing nucleotide triphosphate hydrolases"/>
    <property type="match status" value="1"/>
</dbReference>
<gene>
    <name evidence="1" type="ORF">CW563_10365</name>
</gene>
<keyword evidence="1" id="KW-0067">ATP-binding</keyword>
<dbReference type="AlphaFoldDB" id="A0A5T0UJH2"/>
<comment type="caution">
    <text evidence="1">The sequence shown here is derived from an EMBL/GenBank/DDBJ whole genome shotgun (WGS) entry which is preliminary data.</text>
</comment>
<feature type="non-terminal residue" evidence="1">
    <location>
        <position position="1"/>
    </location>
</feature>
<dbReference type="InterPro" id="IPR027417">
    <property type="entry name" value="P-loop_NTPase"/>
</dbReference>
<dbReference type="GO" id="GO:0015421">
    <property type="term" value="F:ABC-type oligopeptide transporter activity"/>
    <property type="evidence" value="ECO:0007669"/>
    <property type="project" value="TreeGrafter"/>
</dbReference>
<accession>A0A5T0UJH2</accession>
<protein>
    <submittedName>
        <fullName evidence="1">ABC transporter ATP-binding protein</fullName>
    </submittedName>
</protein>
<proteinExistence type="predicted"/>
<dbReference type="PANTHER" id="PTHR43394">
    <property type="entry name" value="ATP-DEPENDENT PERMEASE MDL1, MITOCHONDRIAL"/>
    <property type="match status" value="1"/>
</dbReference>
<name>A0A5T0UJH2_CAMJU</name>
<sequence>PTSALDARSEQQMYQEFLAADTGQTILFVTHRMSAVHLADRVLFLKNGTIAGFAPHAQLLQSDQTYRELYQLQKDAYK</sequence>
<reference evidence="1" key="1">
    <citation type="submission" date="2018-06" db="EMBL/GenBank/DDBJ databases">
        <authorList>
            <consortium name="PulseNet: The National Subtyping Network for Foodborne Disease Surveillance"/>
            <person name="Tarr C.L."/>
            <person name="Trees E."/>
            <person name="Katz L.S."/>
            <person name="Carleton-Romer H.A."/>
            <person name="Stroika S."/>
            <person name="Kucerova Z."/>
            <person name="Roache K.F."/>
            <person name="Sabol A.L."/>
            <person name="Besser J."/>
            <person name="Gerner-Smidt P."/>
        </authorList>
    </citation>
    <scope>NUCLEOTIDE SEQUENCE</scope>
    <source>
        <strain evidence="1">PNUSAC003301</strain>
    </source>
</reference>
<dbReference type="GO" id="GO:0005524">
    <property type="term" value="F:ATP binding"/>
    <property type="evidence" value="ECO:0007669"/>
    <property type="project" value="UniProtKB-KW"/>
</dbReference>
<keyword evidence="1" id="KW-0547">Nucleotide-binding</keyword>
<dbReference type="EMBL" id="AACFVE010000381">
    <property type="protein sequence ID" value="EAK3904470.1"/>
    <property type="molecule type" value="Genomic_DNA"/>
</dbReference>
<dbReference type="PANTHER" id="PTHR43394:SF1">
    <property type="entry name" value="ATP-BINDING CASSETTE SUB-FAMILY B MEMBER 10, MITOCHONDRIAL"/>
    <property type="match status" value="1"/>
</dbReference>
<evidence type="ECO:0000313" key="1">
    <source>
        <dbReference type="EMBL" id="EAK3904470.1"/>
    </source>
</evidence>
<dbReference type="SUPFAM" id="SSF52540">
    <property type="entry name" value="P-loop containing nucleoside triphosphate hydrolases"/>
    <property type="match status" value="1"/>
</dbReference>